<protein>
    <recommendedName>
        <fullName evidence="3">cytochrome-c oxidase</fullName>
        <ecNumber evidence="3">7.1.1.9</ecNumber>
    </recommendedName>
    <alternativeName>
        <fullName evidence="11">Cytochrome c oxidase polypeptide II</fullName>
    </alternativeName>
</protein>
<dbReference type="PANTHER" id="PTHR22888:SF9">
    <property type="entry name" value="CYTOCHROME C OXIDASE SUBUNIT 2"/>
    <property type="match status" value="1"/>
</dbReference>
<keyword evidence="16" id="KW-0560">Oxidoreductase</keyword>
<dbReference type="GO" id="GO:0016491">
    <property type="term" value="F:oxidoreductase activity"/>
    <property type="evidence" value="ECO:0007669"/>
    <property type="project" value="UniProtKB-KW"/>
</dbReference>
<dbReference type="GO" id="GO:0016020">
    <property type="term" value="C:membrane"/>
    <property type="evidence" value="ECO:0007669"/>
    <property type="project" value="UniProtKB-SubCell"/>
</dbReference>
<dbReference type="Pfam" id="PF02790">
    <property type="entry name" value="COX2_TM"/>
    <property type="match status" value="1"/>
</dbReference>
<dbReference type="PROSITE" id="PS50999">
    <property type="entry name" value="COX2_TM"/>
    <property type="match status" value="1"/>
</dbReference>
<evidence type="ECO:0000256" key="9">
    <source>
        <dbReference type="ARBA" id="ARBA00022989"/>
    </source>
</evidence>
<reference evidence="16" key="1">
    <citation type="submission" date="2016-10" db="EMBL/GenBank/DDBJ databases">
        <title>Sequence of Gallionella enrichment culture.</title>
        <authorList>
            <person name="Poehlein A."/>
            <person name="Muehling M."/>
            <person name="Daniel R."/>
        </authorList>
    </citation>
    <scope>NUCLEOTIDE SEQUENCE</scope>
</reference>
<evidence type="ECO:0000259" key="14">
    <source>
        <dbReference type="PROSITE" id="PS50857"/>
    </source>
</evidence>
<keyword evidence="5" id="KW-0679">Respiratory chain</keyword>
<evidence type="ECO:0000256" key="3">
    <source>
        <dbReference type="ARBA" id="ARBA00012949"/>
    </source>
</evidence>
<dbReference type="Gene3D" id="2.60.40.420">
    <property type="entry name" value="Cupredoxins - blue copper proteins"/>
    <property type="match status" value="1"/>
</dbReference>
<dbReference type="SUPFAM" id="SSF49503">
    <property type="entry name" value="Cupredoxins"/>
    <property type="match status" value="1"/>
</dbReference>
<dbReference type="InterPro" id="IPR002429">
    <property type="entry name" value="CcO_II-like_C"/>
</dbReference>
<keyword evidence="7" id="KW-1278">Translocase</keyword>
<feature type="transmembrane region" description="Helical" evidence="13">
    <location>
        <begin position="47"/>
        <end position="67"/>
    </location>
</feature>
<keyword evidence="8" id="KW-0249">Electron transport</keyword>
<dbReference type="GO" id="GO:0004129">
    <property type="term" value="F:cytochrome-c oxidase activity"/>
    <property type="evidence" value="ECO:0007669"/>
    <property type="project" value="UniProtKB-EC"/>
</dbReference>
<dbReference type="GO" id="GO:0042773">
    <property type="term" value="P:ATP synthesis coupled electron transport"/>
    <property type="evidence" value="ECO:0007669"/>
    <property type="project" value="TreeGrafter"/>
</dbReference>
<feature type="transmembrane region" description="Helical" evidence="13">
    <location>
        <begin position="88"/>
        <end position="111"/>
    </location>
</feature>
<keyword evidence="6 13" id="KW-0812">Transmembrane</keyword>
<evidence type="ECO:0000256" key="13">
    <source>
        <dbReference type="SAM" id="Phobius"/>
    </source>
</evidence>
<evidence type="ECO:0000313" key="16">
    <source>
        <dbReference type="EMBL" id="OIR05437.1"/>
    </source>
</evidence>
<dbReference type="PROSITE" id="PS50857">
    <property type="entry name" value="COX2_CUA"/>
    <property type="match status" value="1"/>
</dbReference>
<comment type="caution">
    <text evidence="16">The sequence shown here is derived from an EMBL/GenBank/DDBJ whole genome shotgun (WGS) entry which is preliminary data.</text>
</comment>
<dbReference type="Gene3D" id="1.10.287.90">
    <property type="match status" value="1"/>
</dbReference>
<keyword evidence="4" id="KW-0813">Transport</keyword>
<dbReference type="Pfam" id="PF00116">
    <property type="entry name" value="COX2"/>
    <property type="match status" value="1"/>
</dbReference>
<dbReference type="InterPro" id="IPR008972">
    <property type="entry name" value="Cupredoxin"/>
</dbReference>
<keyword evidence="9 13" id="KW-1133">Transmembrane helix</keyword>
<feature type="transmembrane region" description="Helical" evidence="13">
    <location>
        <begin position="131"/>
        <end position="150"/>
    </location>
</feature>
<feature type="region of interest" description="Disordered" evidence="12">
    <location>
        <begin position="334"/>
        <end position="354"/>
    </location>
</feature>
<dbReference type="InterPro" id="IPR045187">
    <property type="entry name" value="CcO_II"/>
</dbReference>
<evidence type="ECO:0000256" key="5">
    <source>
        <dbReference type="ARBA" id="ARBA00022660"/>
    </source>
</evidence>
<dbReference type="PRINTS" id="PR01166">
    <property type="entry name" value="CYCOXIDASEII"/>
</dbReference>
<keyword evidence="10 13" id="KW-0472">Membrane</keyword>
<accession>A0A1J5SMW9</accession>
<dbReference type="InterPro" id="IPR011759">
    <property type="entry name" value="Cyt_c_oxidase_su2_TM_dom"/>
</dbReference>
<comment type="similarity">
    <text evidence="2">Belongs to the cytochrome c oxidase subunit 2 family.</text>
</comment>
<evidence type="ECO:0000256" key="7">
    <source>
        <dbReference type="ARBA" id="ARBA00022967"/>
    </source>
</evidence>
<dbReference type="GO" id="GO:0005507">
    <property type="term" value="F:copper ion binding"/>
    <property type="evidence" value="ECO:0007669"/>
    <property type="project" value="InterPro"/>
</dbReference>
<name>A0A1J5SMW9_9ZZZZ</name>
<sequence>MTIYLTVAVILLVFLIIFQISKASEYVGILKGEEQNRKNVNKINGFLMIGFLIAGLIGVWYCNKLLFGKTLLAHDAASVQGERVDSMLWITLAITGIVFIITQILLFWFSYKYQENENRKVFYFAHSNKLEFLWTAVPAIVLTGLVIFGLRNWYYFTSDAPQNAMVVEVTGKQFGWIFRYPGADNQFGKKYYKNIDPASNSLGLIMSDNAALNLKDDPASHDDIVTEQTMYVVKNKPVKLIIGSRDVIHDVGLSQFRLKMDAVPGIPTTMWFTPKYTTEEMKKITGNENFQYEISCDQMCGNGHYSMKGVIVVVEQEDYDMWLAKQKPLYLQNFPDKDPDAPKADSTARTIAKN</sequence>
<feature type="domain" description="Cytochrome oxidase subunit II transmembrane region profile" evidence="15">
    <location>
        <begin position="65"/>
        <end position="160"/>
    </location>
</feature>
<evidence type="ECO:0000256" key="6">
    <source>
        <dbReference type="ARBA" id="ARBA00022692"/>
    </source>
</evidence>
<dbReference type="InterPro" id="IPR036257">
    <property type="entry name" value="Cyt_c_oxidase_su2_TM_sf"/>
</dbReference>
<evidence type="ECO:0000256" key="1">
    <source>
        <dbReference type="ARBA" id="ARBA00004141"/>
    </source>
</evidence>
<evidence type="ECO:0000256" key="11">
    <source>
        <dbReference type="ARBA" id="ARBA00031389"/>
    </source>
</evidence>
<dbReference type="AlphaFoldDB" id="A0A1J5SMW9"/>
<proteinExistence type="inferred from homology"/>
<evidence type="ECO:0000256" key="10">
    <source>
        <dbReference type="ARBA" id="ARBA00023136"/>
    </source>
</evidence>
<evidence type="ECO:0000256" key="4">
    <source>
        <dbReference type="ARBA" id="ARBA00022448"/>
    </source>
</evidence>
<comment type="subcellular location">
    <subcellularLocation>
        <location evidence="1">Membrane</location>
        <topology evidence="1">Multi-pass membrane protein</topology>
    </subcellularLocation>
</comment>
<dbReference type="PANTHER" id="PTHR22888">
    <property type="entry name" value="CYTOCHROME C OXIDASE, SUBUNIT II"/>
    <property type="match status" value="1"/>
</dbReference>
<dbReference type="SUPFAM" id="SSF81464">
    <property type="entry name" value="Cytochrome c oxidase subunit II-like, transmembrane region"/>
    <property type="match status" value="1"/>
</dbReference>
<dbReference type="EC" id="7.1.1.9" evidence="3"/>
<organism evidence="16">
    <name type="scientific">mine drainage metagenome</name>
    <dbReference type="NCBI Taxonomy" id="410659"/>
    <lineage>
        <taxon>unclassified sequences</taxon>
        <taxon>metagenomes</taxon>
        <taxon>ecological metagenomes</taxon>
    </lineage>
</organism>
<evidence type="ECO:0000259" key="15">
    <source>
        <dbReference type="PROSITE" id="PS50999"/>
    </source>
</evidence>
<evidence type="ECO:0000256" key="2">
    <source>
        <dbReference type="ARBA" id="ARBA00007866"/>
    </source>
</evidence>
<evidence type="ECO:0000256" key="8">
    <source>
        <dbReference type="ARBA" id="ARBA00022982"/>
    </source>
</evidence>
<feature type="domain" description="Cytochrome oxidase subunit II copper A binding" evidence="14">
    <location>
        <begin position="162"/>
        <end position="325"/>
    </location>
</feature>
<evidence type="ECO:0000256" key="12">
    <source>
        <dbReference type="SAM" id="MobiDB-lite"/>
    </source>
</evidence>
<gene>
    <name evidence="16" type="primary">coxM_1</name>
    <name evidence="16" type="ORF">GALL_124890</name>
</gene>
<dbReference type="EMBL" id="MLJW01000050">
    <property type="protein sequence ID" value="OIR05437.1"/>
    <property type="molecule type" value="Genomic_DNA"/>
</dbReference>